<dbReference type="GO" id="GO:0004672">
    <property type="term" value="F:protein kinase activity"/>
    <property type="evidence" value="ECO:0007669"/>
    <property type="project" value="InterPro"/>
</dbReference>
<accession>A0A8S1LEC7</accession>
<dbReference type="InterPro" id="IPR053083">
    <property type="entry name" value="TF_kinase-domain_protein"/>
</dbReference>
<dbReference type="PANTHER" id="PTHR44305:SF24">
    <property type="entry name" value="TYROSINE-PROTEIN KINASE C03B1.5-RELATED"/>
    <property type="match status" value="1"/>
</dbReference>
<organism evidence="2 3">
    <name type="scientific">Paramecium sonneborni</name>
    <dbReference type="NCBI Taxonomy" id="65129"/>
    <lineage>
        <taxon>Eukaryota</taxon>
        <taxon>Sar</taxon>
        <taxon>Alveolata</taxon>
        <taxon>Ciliophora</taxon>
        <taxon>Intramacronucleata</taxon>
        <taxon>Oligohymenophorea</taxon>
        <taxon>Peniculida</taxon>
        <taxon>Parameciidae</taxon>
        <taxon>Paramecium</taxon>
    </lineage>
</organism>
<name>A0A8S1LEC7_9CILI</name>
<proteinExistence type="predicted"/>
<feature type="domain" description="Protein kinase" evidence="1">
    <location>
        <begin position="4"/>
        <end position="272"/>
    </location>
</feature>
<evidence type="ECO:0000259" key="1">
    <source>
        <dbReference type="PROSITE" id="PS50011"/>
    </source>
</evidence>
<evidence type="ECO:0000313" key="2">
    <source>
        <dbReference type="EMBL" id="CAD8064851.1"/>
    </source>
</evidence>
<dbReference type="OrthoDB" id="300676at2759"/>
<dbReference type="EMBL" id="CAJJDN010000019">
    <property type="protein sequence ID" value="CAD8064851.1"/>
    <property type="molecule type" value="Genomic_DNA"/>
</dbReference>
<reference evidence="2" key="1">
    <citation type="submission" date="2021-01" db="EMBL/GenBank/DDBJ databases">
        <authorList>
            <consortium name="Genoscope - CEA"/>
            <person name="William W."/>
        </authorList>
    </citation>
    <scope>NUCLEOTIDE SEQUENCE</scope>
</reference>
<dbReference type="Proteomes" id="UP000692954">
    <property type="component" value="Unassembled WGS sequence"/>
</dbReference>
<dbReference type="Pfam" id="PF00069">
    <property type="entry name" value="Pkinase"/>
    <property type="match status" value="1"/>
</dbReference>
<dbReference type="PROSITE" id="PS50011">
    <property type="entry name" value="PROTEIN_KINASE_DOM"/>
    <property type="match status" value="1"/>
</dbReference>
<evidence type="ECO:0000313" key="3">
    <source>
        <dbReference type="Proteomes" id="UP000692954"/>
    </source>
</evidence>
<dbReference type="GO" id="GO:0005524">
    <property type="term" value="F:ATP binding"/>
    <property type="evidence" value="ECO:0007669"/>
    <property type="project" value="InterPro"/>
</dbReference>
<comment type="caution">
    <text evidence="2">The sequence shown here is derived from an EMBL/GenBank/DDBJ whole genome shotgun (WGS) entry which is preliminary data.</text>
</comment>
<sequence length="641" mass="76991">MNKLNIKFEIFTSNTGTLYQVEEEFEKKKTNYYAYNVQSNFQQYSLKKEEQLLKNCKSLRQYVKQIDFNNQKYILFEYVEGENLETKIKKHRGNTESISFELIKHYLTQILDTLYQLHQKNILGRVFSTRNILDCRGQLHFMDFGFGPKLMNQTSDIIVPPEIVKILREEQSPLIYNIKIDSWLLGAVLFHLVKLRPINAIEQNDTTKTKRMFYKDINEYANYLKIQMDKSKCIDADTDRYPKEFCQFIQGLLTYNMNDRFSFSQIYNNQFIKSLNLPKYQNYLRFYENFNEKQMIEEIKTIEKSESEILQTQELHFQQPNLYPYELIIPPLNFDLSPKNSENQVPFSFPSTSSRLQDGFQSELDDQNNIEKYFPHQIQGQYESRFYQIWQFIRMELFKHTYLEVTAEEFILELQKKKFQLEYVLAYLLRKMGYLILVELLEKVNEDICPWNCYNQQQDVWKLFKMDTQKVIFENNIKKKIIELGTILKGIFITHCQIYLKDERIEKVVRDELEADSGCFQRQQNDSHSLSIYKCRSEEFLKHGYRKFLQTTSKFLEREMKLAQKPEIKYNTMLLKSIICHLINRVFNLNQISLSFKGIMNGRKSKDLISPNEIYKYICRDAEQEKLQDLYQIYKVNFSSD</sequence>
<dbReference type="SMART" id="SM00220">
    <property type="entry name" value="S_TKc"/>
    <property type="match status" value="1"/>
</dbReference>
<dbReference type="AlphaFoldDB" id="A0A8S1LEC7"/>
<protein>
    <recommendedName>
        <fullName evidence="1">Protein kinase domain-containing protein</fullName>
    </recommendedName>
</protein>
<dbReference type="PANTHER" id="PTHR44305">
    <property type="entry name" value="SI:DKEY-192D15.2-RELATED"/>
    <property type="match status" value="1"/>
</dbReference>
<dbReference type="InterPro" id="IPR000719">
    <property type="entry name" value="Prot_kinase_dom"/>
</dbReference>
<gene>
    <name evidence="2" type="ORF">PSON_ATCC_30995.1.T0190324</name>
</gene>
<keyword evidence="3" id="KW-1185">Reference proteome</keyword>